<sequence>EWYLLQHPLLKNTRLKSQSRVKTTQLIRNELIKLYRVDGAVDFTEWMASGNQKSTNRIDDIVKLTDKGQEYVNQIQAGDGKTCQHQYGGIGECIPECSNFNLLNNLKNGNDMHCCSVRVHSFSRLSFLNSNHQLRIKIEGAHYPTNMVNVSVPQITRINLTCQVRDQIITNRRADHQTTKAIKGKLLYPLNGANEEDLNEALLNSREICDNK</sequence>
<feature type="non-terminal residue" evidence="1">
    <location>
        <position position="212"/>
    </location>
</feature>
<dbReference type="Proteomes" id="UP000789396">
    <property type="component" value="Unassembled WGS sequence"/>
</dbReference>
<organism evidence="1 2">
    <name type="scientific">Racocetra fulgida</name>
    <dbReference type="NCBI Taxonomy" id="60492"/>
    <lineage>
        <taxon>Eukaryota</taxon>
        <taxon>Fungi</taxon>
        <taxon>Fungi incertae sedis</taxon>
        <taxon>Mucoromycota</taxon>
        <taxon>Glomeromycotina</taxon>
        <taxon>Glomeromycetes</taxon>
        <taxon>Diversisporales</taxon>
        <taxon>Gigasporaceae</taxon>
        <taxon>Racocetra</taxon>
    </lineage>
</organism>
<evidence type="ECO:0000313" key="2">
    <source>
        <dbReference type="Proteomes" id="UP000789396"/>
    </source>
</evidence>
<dbReference type="EMBL" id="CAJVPZ010030900">
    <property type="protein sequence ID" value="CAG8737945.1"/>
    <property type="molecule type" value="Genomic_DNA"/>
</dbReference>
<keyword evidence="2" id="KW-1185">Reference proteome</keyword>
<protein>
    <submittedName>
        <fullName evidence="1">3245_t:CDS:1</fullName>
    </submittedName>
</protein>
<proteinExistence type="predicted"/>
<reference evidence="1" key="1">
    <citation type="submission" date="2021-06" db="EMBL/GenBank/DDBJ databases">
        <authorList>
            <person name="Kallberg Y."/>
            <person name="Tangrot J."/>
            <person name="Rosling A."/>
        </authorList>
    </citation>
    <scope>NUCLEOTIDE SEQUENCE</scope>
    <source>
        <strain evidence="1">IN212</strain>
    </source>
</reference>
<gene>
    <name evidence="1" type="ORF">RFULGI_LOCUS12635</name>
</gene>
<name>A0A9N9IJB0_9GLOM</name>
<dbReference type="AlphaFoldDB" id="A0A9N9IJB0"/>
<feature type="non-terminal residue" evidence="1">
    <location>
        <position position="1"/>
    </location>
</feature>
<accession>A0A9N9IJB0</accession>
<comment type="caution">
    <text evidence="1">The sequence shown here is derived from an EMBL/GenBank/DDBJ whole genome shotgun (WGS) entry which is preliminary data.</text>
</comment>
<evidence type="ECO:0000313" key="1">
    <source>
        <dbReference type="EMBL" id="CAG8737945.1"/>
    </source>
</evidence>
<dbReference type="OrthoDB" id="2439137at2759"/>